<keyword evidence="2" id="KW-1185">Reference proteome</keyword>
<dbReference type="Proteomes" id="UP000231564">
    <property type="component" value="Chromosome MARIT"/>
</dbReference>
<dbReference type="OrthoDB" id="1014182at2"/>
<gene>
    <name evidence="1" type="ORF">MARIT_0808</name>
</gene>
<protein>
    <submittedName>
        <fullName evidence="1">Uncharacterized protein</fullName>
    </submittedName>
</protein>
<sequence length="331" mass="39200">MEKKYSILAPEKSKKDLQEEQLYSNKQVSFSQRYATFLRGHMFVQSYGVSTKIYDAQKNKRSEVQFDAEVTMRQFPDLGYFEYTIKKEKIFINKQVPKTLVEKLAIITSKALYPLKIKTSFKNELLSIVNHDEVVARWENIKIQLQKEYEGEAFTLYIKKIESALYKESSLLASLKREAFYVLLFHDTYTMYDEKLQKEAEIHFPVSGFKVPLVFKGIQKISKYRTYYDMVLTRFESMVSNTTTQATLNVEFDLDNNTFLLKNAIANCNIKNNETILKTLTTTVYHLTEKPTKYYSFEEQKKDIKQRQKAIQKEKNKDLTLKQRFYNWLNN</sequence>
<dbReference type="RefSeq" id="WP_100210814.1">
    <property type="nucleotide sequence ID" value="NZ_CP138495.1"/>
</dbReference>
<evidence type="ECO:0000313" key="1">
    <source>
        <dbReference type="EMBL" id="SFZ80816.1"/>
    </source>
</evidence>
<reference evidence="1 2" key="1">
    <citation type="submission" date="2016-11" db="EMBL/GenBank/DDBJ databases">
        <authorList>
            <person name="Jaros S."/>
            <person name="Januszkiewicz K."/>
            <person name="Wedrychowicz H."/>
        </authorList>
    </citation>
    <scope>NUCLEOTIDE SEQUENCE [LARGE SCALE GENOMIC DNA]</scope>
    <source>
        <strain evidence="1">NCIMB 2154T</strain>
    </source>
</reference>
<dbReference type="KEGG" id="tmar:MARIT_0808"/>
<dbReference type="AlphaFoldDB" id="A0A2H1E7F1"/>
<proteinExistence type="predicted"/>
<dbReference type="EMBL" id="LT634361">
    <property type="protein sequence ID" value="SFZ80816.1"/>
    <property type="molecule type" value="Genomic_DNA"/>
</dbReference>
<dbReference type="GeneID" id="47722383"/>
<dbReference type="STRING" id="1349785.GCA_000509405_00148"/>
<name>A0A2H1E7F1_9FLAO</name>
<organism evidence="1 2">
    <name type="scientific">Tenacibaculum maritimum NCIMB 2154</name>
    <dbReference type="NCBI Taxonomy" id="1349785"/>
    <lineage>
        <taxon>Bacteria</taxon>
        <taxon>Pseudomonadati</taxon>
        <taxon>Bacteroidota</taxon>
        <taxon>Flavobacteriia</taxon>
        <taxon>Flavobacteriales</taxon>
        <taxon>Flavobacteriaceae</taxon>
        <taxon>Tenacibaculum</taxon>
    </lineage>
</organism>
<evidence type="ECO:0000313" key="2">
    <source>
        <dbReference type="Proteomes" id="UP000231564"/>
    </source>
</evidence>
<accession>A0A2H1E7F1</accession>